<keyword evidence="3" id="KW-1185">Reference proteome</keyword>
<dbReference type="EMBL" id="JANJ01000004">
    <property type="protein sequence ID" value="EXI62252.1"/>
    <property type="molecule type" value="Genomic_DNA"/>
</dbReference>
<dbReference type="PANTHER" id="PTHR42673">
    <property type="entry name" value="MALEYLACETOACETATE ISOMERASE"/>
    <property type="match status" value="1"/>
</dbReference>
<dbReference type="GO" id="GO:0004364">
    <property type="term" value="F:glutathione transferase activity"/>
    <property type="evidence" value="ECO:0007669"/>
    <property type="project" value="TreeGrafter"/>
</dbReference>
<protein>
    <submittedName>
        <fullName evidence="2">UreX protein</fullName>
    </submittedName>
</protein>
<dbReference type="SUPFAM" id="SSF47616">
    <property type="entry name" value="GST C-terminal domain-like"/>
    <property type="match status" value="1"/>
</dbReference>
<dbReference type="InterPro" id="IPR036249">
    <property type="entry name" value="Thioredoxin-like_sf"/>
</dbReference>
<evidence type="ECO:0000259" key="1">
    <source>
        <dbReference type="PROSITE" id="PS50404"/>
    </source>
</evidence>
<dbReference type="PANTHER" id="PTHR42673:SF4">
    <property type="entry name" value="MALEYLACETOACETATE ISOMERASE"/>
    <property type="match status" value="1"/>
</dbReference>
<dbReference type="GO" id="GO:0016034">
    <property type="term" value="F:maleylacetoacetate isomerase activity"/>
    <property type="evidence" value="ECO:0007669"/>
    <property type="project" value="TreeGrafter"/>
</dbReference>
<dbReference type="STRING" id="1122190.GCA_000621105_02085"/>
<dbReference type="Gene3D" id="1.20.1050.10">
    <property type="match status" value="1"/>
</dbReference>
<gene>
    <name evidence="2" type="ORF">AK33_05890</name>
</gene>
<dbReference type="SUPFAM" id="SSF52833">
    <property type="entry name" value="Thioredoxin-like"/>
    <property type="match status" value="1"/>
</dbReference>
<dbReference type="InterPro" id="IPR036282">
    <property type="entry name" value="Glutathione-S-Trfase_C_sf"/>
</dbReference>
<dbReference type="RefSeq" id="WP_042802665.1">
    <property type="nucleotide sequence ID" value="NZ_AVSP01000014.1"/>
</dbReference>
<dbReference type="GO" id="GO:0006749">
    <property type="term" value="P:glutathione metabolic process"/>
    <property type="evidence" value="ECO:0007669"/>
    <property type="project" value="TreeGrafter"/>
</dbReference>
<dbReference type="InterPro" id="IPR004046">
    <property type="entry name" value="GST_C"/>
</dbReference>
<dbReference type="PROSITE" id="PS50404">
    <property type="entry name" value="GST_NTER"/>
    <property type="match status" value="1"/>
</dbReference>
<reference evidence="2 3" key="1">
    <citation type="journal article" date="2014" name="Genome Announc.">
        <title>Genome Sequence of a Presumptive Mannheimia haemolytica Strain with an A1/A6-Cross-Reactive Serotype from a White-Tailed Deer (Odocoileus virginianus).</title>
        <authorList>
            <person name="Lawrence P.K."/>
            <person name="Bey R.F."/>
            <person name="Wiener B."/>
            <person name="Kittichotirat W."/>
            <person name="Bumgarner R.E."/>
        </authorList>
    </citation>
    <scope>NUCLEOTIDE SEQUENCE [LARGE SCALE GENOMIC DNA]</scope>
    <source>
        <strain evidence="2 3">PKL10</strain>
    </source>
</reference>
<dbReference type="InterPro" id="IPR004045">
    <property type="entry name" value="Glutathione_S-Trfase_N"/>
</dbReference>
<dbReference type="Proteomes" id="UP000054123">
    <property type="component" value="Unassembled WGS sequence"/>
</dbReference>
<dbReference type="GO" id="GO:0006559">
    <property type="term" value="P:L-phenylalanine catabolic process"/>
    <property type="evidence" value="ECO:0007669"/>
    <property type="project" value="TreeGrafter"/>
</dbReference>
<organism evidence="2 3">
    <name type="scientific">Mannheimia granulomatis</name>
    <dbReference type="NCBI Taxonomy" id="85402"/>
    <lineage>
        <taxon>Bacteria</taxon>
        <taxon>Pseudomonadati</taxon>
        <taxon>Pseudomonadota</taxon>
        <taxon>Gammaproteobacteria</taxon>
        <taxon>Pasteurellales</taxon>
        <taxon>Pasteurellaceae</taxon>
        <taxon>Mannheimia</taxon>
    </lineage>
</organism>
<name>A0A011NCD9_9PAST</name>
<dbReference type="AlphaFoldDB" id="A0A011NCD9"/>
<dbReference type="Pfam" id="PF00043">
    <property type="entry name" value="GST_C"/>
    <property type="match status" value="1"/>
</dbReference>
<feature type="domain" description="GST N-terminal" evidence="1">
    <location>
        <begin position="1"/>
        <end position="81"/>
    </location>
</feature>
<dbReference type="PATRIC" id="fig|1450449.3.peg.1152"/>
<sequence length="205" mass="23974">MKLWYSTTSSFARKAVATVKYHQLERQVELLRITNSFDPDSPHNQDNPLGRIPALQMQNGDWLFGSFLISQYLDEMGSQPTLFPKDKKRWRVLSLHALVEGILENTTPTIVTERRFRPENEWWKARHQQLMARNIRSFAQLEEKLAEFGDELNIGTLTAVCLIDWWQFRPENTGYDLAKNFPNLTAWAAMMNEKYLALRETKPTV</sequence>
<dbReference type="Gene3D" id="3.40.30.10">
    <property type="entry name" value="Glutaredoxin"/>
    <property type="match status" value="1"/>
</dbReference>
<proteinExistence type="predicted"/>
<accession>A0A011NCD9</accession>
<comment type="caution">
    <text evidence="2">The sequence shown here is derived from an EMBL/GenBank/DDBJ whole genome shotgun (WGS) entry which is preliminary data.</text>
</comment>
<evidence type="ECO:0000313" key="3">
    <source>
        <dbReference type="Proteomes" id="UP000054123"/>
    </source>
</evidence>
<evidence type="ECO:0000313" key="2">
    <source>
        <dbReference type="EMBL" id="EXI62252.1"/>
    </source>
</evidence>
<dbReference type="OrthoDB" id="8634103at2"/>
<dbReference type="Pfam" id="PF13409">
    <property type="entry name" value="GST_N_2"/>
    <property type="match status" value="1"/>
</dbReference>